<comment type="similarity">
    <text evidence="2">Belongs to the XPC family.</text>
</comment>
<dbReference type="AlphaFoldDB" id="A0A0K0F6L0"/>
<dbReference type="InterPro" id="IPR036985">
    <property type="entry name" value="Transglutaminase-like_sf"/>
</dbReference>
<keyword evidence="5" id="KW-0539">Nucleus</keyword>
<feature type="compositionally biased region" description="Acidic residues" evidence="6">
    <location>
        <begin position="17"/>
        <end position="27"/>
    </location>
</feature>
<evidence type="ECO:0000313" key="10">
    <source>
        <dbReference type="Proteomes" id="UP000035680"/>
    </source>
</evidence>
<dbReference type="PANTHER" id="PTHR12135:SF0">
    <property type="entry name" value="DNA REPAIR PROTEIN COMPLEMENTING XP-C CELLS"/>
    <property type="match status" value="1"/>
</dbReference>
<dbReference type="SMART" id="SM01031">
    <property type="entry name" value="BHD_2"/>
    <property type="match status" value="1"/>
</dbReference>
<dbReference type="InterPro" id="IPR018328">
    <property type="entry name" value="Rad4_beta-hairpin_dom3"/>
</dbReference>
<evidence type="ECO:0000256" key="2">
    <source>
        <dbReference type="ARBA" id="ARBA00009525"/>
    </source>
</evidence>
<reference evidence="10" key="1">
    <citation type="submission" date="2014-07" db="EMBL/GenBank/DDBJ databases">
        <authorList>
            <person name="Martin A.A"/>
            <person name="De Silva N."/>
        </authorList>
    </citation>
    <scope>NUCLEOTIDE SEQUENCE</scope>
</reference>
<dbReference type="GO" id="GO:0003697">
    <property type="term" value="F:single-stranded DNA binding"/>
    <property type="evidence" value="ECO:0007669"/>
    <property type="project" value="TreeGrafter"/>
</dbReference>
<dbReference type="Gene3D" id="2.20.20.110">
    <property type="entry name" value="Rad4, beta-hairpin domain BHD1"/>
    <property type="match status" value="1"/>
</dbReference>
<dbReference type="STRING" id="75913.A0A0K0F6L0"/>
<dbReference type="Gene3D" id="3.30.70.2460">
    <property type="entry name" value="Rad4, beta-hairpin domain BHD3"/>
    <property type="match status" value="1"/>
</dbReference>
<dbReference type="InterPro" id="IPR018325">
    <property type="entry name" value="Rad4/PNGase_transGLS-fold"/>
</dbReference>
<dbReference type="SMART" id="SM01030">
    <property type="entry name" value="BHD_1"/>
    <property type="match status" value="1"/>
</dbReference>
<feature type="compositionally biased region" description="Basic residues" evidence="6">
    <location>
        <begin position="1"/>
        <end position="10"/>
    </location>
</feature>
<dbReference type="GO" id="GO:0006289">
    <property type="term" value="P:nucleotide-excision repair"/>
    <property type="evidence" value="ECO:0007669"/>
    <property type="project" value="InterPro"/>
</dbReference>
<dbReference type="InterPro" id="IPR004583">
    <property type="entry name" value="DNA_repair_Rad4"/>
</dbReference>
<dbReference type="InterPro" id="IPR018326">
    <property type="entry name" value="Rad4_beta-hairpin_dom1"/>
</dbReference>
<evidence type="ECO:0000256" key="1">
    <source>
        <dbReference type="ARBA" id="ARBA00004123"/>
    </source>
</evidence>
<accession>A0A0K0F6L0</accession>
<evidence type="ECO:0000259" key="9">
    <source>
        <dbReference type="SMART" id="SM01032"/>
    </source>
</evidence>
<dbReference type="GO" id="GO:0006298">
    <property type="term" value="P:mismatch repair"/>
    <property type="evidence" value="ECO:0007669"/>
    <property type="project" value="TreeGrafter"/>
</dbReference>
<dbReference type="GO" id="GO:0071942">
    <property type="term" value="C:XPC complex"/>
    <property type="evidence" value="ECO:0007669"/>
    <property type="project" value="TreeGrafter"/>
</dbReference>
<evidence type="ECO:0000256" key="4">
    <source>
        <dbReference type="ARBA" id="ARBA00023204"/>
    </source>
</evidence>
<dbReference type="SUPFAM" id="SSF54001">
    <property type="entry name" value="Cysteine proteinases"/>
    <property type="match status" value="1"/>
</dbReference>
<feature type="domain" description="Rad4 beta-hairpin" evidence="8">
    <location>
        <begin position="445"/>
        <end position="500"/>
    </location>
</feature>
<dbReference type="GO" id="GO:0003684">
    <property type="term" value="F:damaged DNA binding"/>
    <property type="evidence" value="ECO:0007669"/>
    <property type="project" value="InterPro"/>
</dbReference>
<dbReference type="InterPro" id="IPR018327">
    <property type="entry name" value="BHD_2"/>
</dbReference>
<keyword evidence="3" id="KW-0227">DNA damage</keyword>
<feature type="region of interest" description="Disordered" evidence="6">
    <location>
        <begin position="76"/>
        <end position="115"/>
    </location>
</feature>
<feature type="domain" description="Rad4 beta-hairpin" evidence="7">
    <location>
        <begin position="391"/>
        <end position="443"/>
    </location>
</feature>
<dbReference type="PANTHER" id="PTHR12135">
    <property type="entry name" value="DNA REPAIR PROTEIN XP-C / RAD4"/>
    <property type="match status" value="1"/>
</dbReference>
<dbReference type="SMART" id="SM01032">
    <property type="entry name" value="BHD_3"/>
    <property type="match status" value="1"/>
</dbReference>
<dbReference type="WBParaSite" id="SVE_0445400.1">
    <property type="protein sequence ID" value="SVE_0445400.1"/>
    <property type="gene ID" value="SVE_0445400"/>
</dbReference>
<dbReference type="Pfam" id="PF10403">
    <property type="entry name" value="BHD_1"/>
    <property type="match status" value="1"/>
</dbReference>
<name>A0A0K0F6L0_STRVS</name>
<keyword evidence="10" id="KW-1185">Reference proteome</keyword>
<evidence type="ECO:0000259" key="8">
    <source>
        <dbReference type="SMART" id="SM01031"/>
    </source>
</evidence>
<keyword evidence="4" id="KW-0234">DNA repair</keyword>
<comment type="subcellular location">
    <subcellularLocation>
        <location evidence="1">Nucleus</location>
    </subcellularLocation>
</comment>
<protein>
    <submittedName>
        <fullName evidence="11">DNA repair protein complementing XP-C cells (inferred by orthology to a human protein)</fullName>
    </submittedName>
</protein>
<evidence type="ECO:0000256" key="6">
    <source>
        <dbReference type="SAM" id="MobiDB-lite"/>
    </source>
</evidence>
<dbReference type="InterPro" id="IPR038765">
    <property type="entry name" value="Papain-like_cys_pep_sf"/>
</dbReference>
<dbReference type="Pfam" id="PF03835">
    <property type="entry name" value="Rad4"/>
    <property type="match status" value="1"/>
</dbReference>
<evidence type="ECO:0000256" key="3">
    <source>
        <dbReference type="ARBA" id="ARBA00022763"/>
    </source>
</evidence>
<evidence type="ECO:0000313" key="11">
    <source>
        <dbReference type="WBParaSite" id="SVE_0445400.1"/>
    </source>
</evidence>
<feature type="compositionally biased region" description="Basic and acidic residues" evidence="6">
    <location>
        <begin position="92"/>
        <end position="109"/>
    </location>
</feature>
<reference evidence="11" key="2">
    <citation type="submission" date="2015-08" db="UniProtKB">
        <authorList>
            <consortium name="WormBaseParasite"/>
        </authorList>
    </citation>
    <scope>IDENTIFICATION</scope>
</reference>
<feature type="region of interest" description="Disordered" evidence="6">
    <location>
        <begin position="1"/>
        <end position="43"/>
    </location>
</feature>
<dbReference type="GO" id="GO:0000111">
    <property type="term" value="C:nucleotide-excision repair factor 2 complex"/>
    <property type="evidence" value="ECO:0007669"/>
    <property type="project" value="TreeGrafter"/>
</dbReference>
<proteinExistence type="inferred from homology"/>
<evidence type="ECO:0000256" key="5">
    <source>
        <dbReference type="ARBA" id="ARBA00023242"/>
    </source>
</evidence>
<organism evidence="10 11">
    <name type="scientific">Strongyloides venezuelensis</name>
    <name type="common">Threadworm</name>
    <dbReference type="NCBI Taxonomy" id="75913"/>
    <lineage>
        <taxon>Eukaryota</taxon>
        <taxon>Metazoa</taxon>
        <taxon>Ecdysozoa</taxon>
        <taxon>Nematoda</taxon>
        <taxon>Chromadorea</taxon>
        <taxon>Rhabditida</taxon>
        <taxon>Tylenchina</taxon>
        <taxon>Panagrolaimomorpha</taxon>
        <taxon>Strongyloidoidea</taxon>
        <taxon>Strongyloididae</taxon>
        <taxon>Strongyloides</taxon>
    </lineage>
</organism>
<dbReference type="Proteomes" id="UP000035680">
    <property type="component" value="Unassembled WGS sequence"/>
</dbReference>
<dbReference type="GO" id="GO:0005737">
    <property type="term" value="C:cytoplasm"/>
    <property type="evidence" value="ECO:0007669"/>
    <property type="project" value="TreeGrafter"/>
</dbReference>
<sequence length="620" mass="72063">MRTRRVKQKSKKVEYTESPDESSDSDGEYNFKGKRKTTRKSQLEVIGNSDEVLKTNKRRTTCKSQLEDVDNEEALKDCSNEKKRSSPVKKTSVPEKKVRKEESDEKMELSSDGDEWEDVDMDDDVLVINLDGKTLDPAEARKKRLAALKRKENLEKKNIIKGEHIKEVVDVIENLCKGFVAFKNGSTDSEKDIKKIVKLKSRSIKDKAEEFFNNIDGYIKELENLLSVPIPCLIPCTTEIDEEFKKSFYSYIALNMNNIECRVCSPCNPPSLLLNVKNPKFKGVQRYFFIEIFNKPKEEWIPIDVVTKEFGYLTAEPFNDPNIMYMFAIDSTGVLYDVIGRYTKSLISHKFRQSRLPHEAMIEIFKIYSERRPINSYYRKLENSLMLRNLEEQGFPVNISDFKGHPLYCLDKDILKAEAVWPTDTKPIGKVGKYNIYSRKFIKQLYTSVRLLMDGLDVKEGEEPIKIVGRKPRPSDRPDMIDPEKKPLYGLWQTVKYKTPKLVDGQIEPNKYGNLYVFKPWMIPEDCVHITEYTEYKKYADELGIQVVPAVVGFDTKRGKTYPVCKGFVVQKKDVERLTCYLDENMEKIRKARNNRNANKVKRLIERQINQANILNPTQE</sequence>
<dbReference type="InterPro" id="IPR042488">
    <property type="entry name" value="Rad4_BHD3_sf"/>
</dbReference>
<evidence type="ECO:0000259" key="7">
    <source>
        <dbReference type="SMART" id="SM01030"/>
    </source>
</evidence>
<dbReference type="Gene3D" id="3.90.260.10">
    <property type="entry name" value="Transglutaminase-like"/>
    <property type="match status" value="1"/>
</dbReference>
<dbReference type="Pfam" id="PF10405">
    <property type="entry name" value="BHD_3"/>
    <property type="match status" value="1"/>
</dbReference>
<feature type="domain" description="Rad4 beta-hairpin" evidence="9">
    <location>
        <begin position="507"/>
        <end position="582"/>
    </location>
</feature>